<gene>
    <name evidence="13" type="ORF">GCM10014713_06200</name>
</gene>
<proteinExistence type="predicted"/>
<dbReference type="CDD" id="cd06173">
    <property type="entry name" value="MFS_MefA_like"/>
    <property type="match status" value="1"/>
</dbReference>
<dbReference type="SUPFAM" id="SSF103473">
    <property type="entry name" value="MFS general substrate transporter"/>
    <property type="match status" value="1"/>
</dbReference>
<dbReference type="Gene3D" id="3.30.559.10">
    <property type="entry name" value="Chloramphenicol acetyltransferase-like domain"/>
    <property type="match status" value="1"/>
</dbReference>
<evidence type="ECO:0000256" key="5">
    <source>
        <dbReference type="ARBA" id="ARBA00022475"/>
    </source>
</evidence>
<name>A0A918GWZ0_9ACTN</name>
<feature type="compositionally biased region" description="Basic residues" evidence="10">
    <location>
        <begin position="287"/>
        <end position="302"/>
    </location>
</feature>
<evidence type="ECO:0000256" key="7">
    <source>
        <dbReference type="ARBA" id="ARBA00022692"/>
    </source>
</evidence>
<reference evidence="13" key="1">
    <citation type="journal article" date="2014" name="Int. J. Syst. Evol. Microbiol.">
        <title>Complete genome sequence of Corynebacterium casei LMG S-19264T (=DSM 44701T), isolated from a smear-ripened cheese.</title>
        <authorList>
            <consortium name="US DOE Joint Genome Institute (JGI-PGF)"/>
            <person name="Walter F."/>
            <person name="Albersmeier A."/>
            <person name="Kalinowski J."/>
            <person name="Ruckert C."/>
        </authorList>
    </citation>
    <scope>NUCLEOTIDE SEQUENCE</scope>
    <source>
        <strain evidence="13">JCM 3172</strain>
    </source>
</reference>
<dbReference type="InterPro" id="IPR036259">
    <property type="entry name" value="MFS_trans_sf"/>
</dbReference>
<evidence type="ECO:0000313" key="13">
    <source>
        <dbReference type="EMBL" id="GGT16061.1"/>
    </source>
</evidence>
<dbReference type="AlphaFoldDB" id="A0A918GWZ0"/>
<dbReference type="GO" id="GO:0005886">
    <property type="term" value="C:plasma membrane"/>
    <property type="evidence" value="ECO:0007669"/>
    <property type="project" value="UniProtKB-SubCell"/>
</dbReference>
<feature type="transmembrane region" description="Helical" evidence="11">
    <location>
        <begin position="219"/>
        <end position="237"/>
    </location>
</feature>
<feature type="region of interest" description="Disordered" evidence="10">
    <location>
        <begin position="439"/>
        <end position="469"/>
    </location>
</feature>
<dbReference type="InterPro" id="IPR009081">
    <property type="entry name" value="PP-bd_ACP"/>
</dbReference>
<evidence type="ECO:0000256" key="1">
    <source>
        <dbReference type="ARBA" id="ARBA00001957"/>
    </source>
</evidence>
<evidence type="ECO:0000256" key="11">
    <source>
        <dbReference type="SAM" id="Phobius"/>
    </source>
</evidence>
<dbReference type="InterPro" id="IPR023213">
    <property type="entry name" value="CAT-like_dom_sf"/>
</dbReference>
<dbReference type="EMBL" id="BMQQ01000001">
    <property type="protein sequence ID" value="GGT16061.1"/>
    <property type="molecule type" value="Genomic_DNA"/>
</dbReference>
<evidence type="ECO:0000256" key="3">
    <source>
        <dbReference type="ARBA" id="ARBA00022448"/>
    </source>
</evidence>
<dbReference type="GO" id="GO:0031177">
    <property type="term" value="F:phosphopantetheine binding"/>
    <property type="evidence" value="ECO:0007669"/>
    <property type="project" value="InterPro"/>
</dbReference>
<keyword evidence="14" id="KW-1185">Reference proteome</keyword>
<evidence type="ECO:0000256" key="6">
    <source>
        <dbReference type="ARBA" id="ARBA00022553"/>
    </source>
</evidence>
<evidence type="ECO:0000256" key="2">
    <source>
        <dbReference type="ARBA" id="ARBA00004429"/>
    </source>
</evidence>
<dbReference type="Pfam" id="PF07690">
    <property type="entry name" value="MFS_1"/>
    <property type="match status" value="1"/>
</dbReference>
<evidence type="ECO:0000256" key="10">
    <source>
        <dbReference type="SAM" id="MobiDB-lite"/>
    </source>
</evidence>
<keyword evidence="8 11" id="KW-1133">Transmembrane helix</keyword>
<keyword evidence="6" id="KW-0597">Phosphoprotein</keyword>
<dbReference type="GO" id="GO:0008610">
    <property type="term" value="P:lipid biosynthetic process"/>
    <property type="evidence" value="ECO:0007669"/>
    <property type="project" value="UniProtKB-ARBA"/>
</dbReference>
<dbReference type="InterPro" id="IPR011701">
    <property type="entry name" value="MFS"/>
</dbReference>
<reference evidence="13" key="2">
    <citation type="submission" date="2020-09" db="EMBL/GenBank/DDBJ databases">
        <authorList>
            <person name="Sun Q."/>
            <person name="Ohkuma M."/>
        </authorList>
    </citation>
    <scope>NUCLEOTIDE SEQUENCE</scope>
    <source>
        <strain evidence="13">JCM 3172</strain>
    </source>
</reference>
<feature type="transmembrane region" description="Helical" evidence="11">
    <location>
        <begin position="35"/>
        <end position="55"/>
    </location>
</feature>
<dbReference type="Gene3D" id="1.10.1200.10">
    <property type="entry name" value="ACP-like"/>
    <property type="match status" value="1"/>
</dbReference>
<dbReference type="InterPro" id="IPR020806">
    <property type="entry name" value="PKS_PP-bd"/>
</dbReference>
<dbReference type="SUPFAM" id="SSF52777">
    <property type="entry name" value="CoA-dependent acyltransferases"/>
    <property type="match status" value="2"/>
</dbReference>
<evidence type="ECO:0000256" key="9">
    <source>
        <dbReference type="ARBA" id="ARBA00023136"/>
    </source>
</evidence>
<dbReference type="GO" id="GO:0017000">
    <property type="term" value="P:antibiotic biosynthetic process"/>
    <property type="evidence" value="ECO:0007669"/>
    <property type="project" value="UniProtKB-ARBA"/>
</dbReference>
<feature type="transmembrane region" description="Helical" evidence="11">
    <location>
        <begin position="93"/>
        <end position="117"/>
    </location>
</feature>
<dbReference type="SMART" id="SM00823">
    <property type="entry name" value="PKS_PP"/>
    <property type="match status" value="1"/>
</dbReference>
<accession>A0A918GWZ0</accession>
<sequence>MRCRGCLGTTVGAVGTSVTLLVYPLLALSLTGSPLLAGLLAATQSAIAVVLGIPAGALADHVSRRRLLLVSEALRTAATACVLAAVLLDRIDIGGLFAAAVVLGVSGAIGMPVRRLALRSIVPDEQLRQALSQDEIRVNIAMLTGPPAAGVLFAWGHAHPFVAVLACYCASMASAFLTRLPANGQGSGRLSARALVAGSAVGPRVLWKDPVLRSVTGLMALENFIFAALNIILINYFQSKGVDAKTIGLALSGEAIGYLTGAALVTRQEHAGAETRRRAGAGDLRQLHHPRRGRSARQRRGRCAAGTPDAAHRHRTAVSDPRPAARRGDRLPQTPHRHLACLIHLPPRTHVITNQRHEHAPADLDHGHLQDLVCAQATAVLGGPVAASDNFFALGGDSLRAGRFVMRLTRALEGRGGIELQDVFDAEDFAALTARVGERLAGSGDGPGEPTVPAPRTAPPPTREPAPGDVPLTYGQLRRLQRDAESVGQRIPHHVSRVFHLTGLLDLVSLEAACHDLLARHASLRTCFAPDPAGEAHRAFRLDTGELNVDRLFRVRPLPAGATVEDEAEAEQTALFDLATEAKLRVLVLTTGAGTATVVITTEHLVCDGDSFTVLVRDLSALYNRRTGAAADEAGPLPEIEARCWAEEESGRQHAALEERLAHWRTRLDPLEALPEVRLPGMRDPAVWPTTAAQCHGHLSAQAVERLRAACAAESATLFCGFVAALGLAVLDDAGHTVAGMVSPSSGRPPGWEHHVDWFATSVINRFRINAQLPVREVTRSAKHSVATGLANAVPLPLLLEHLQYNRDVEQRWRPWLYLALDTYEDTPLKLHGVRVEPAAADVQLALRAGLTLRIETRPDASASVLLQYEREVWSAERAEEFMATFLRMVDLVSDHSEGAGVAALLAVHRASAADGPRP</sequence>
<keyword evidence="7 11" id="KW-0812">Transmembrane</keyword>
<dbReference type="InterPro" id="IPR001242">
    <property type="entry name" value="Condensation_dom"/>
</dbReference>
<dbReference type="SUPFAM" id="SSF47336">
    <property type="entry name" value="ACP-like"/>
    <property type="match status" value="1"/>
</dbReference>
<dbReference type="PROSITE" id="PS50075">
    <property type="entry name" value="CARRIER"/>
    <property type="match status" value="1"/>
</dbReference>
<comment type="subcellular location">
    <subcellularLocation>
        <location evidence="2">Cell inner membrane</location>
        <topology evidence="2">Multi-pass membrane protein</topology>
    </subcellularLocation>
</comment>
<feature type="transmembrane region" description="Helical" evidence="11">
    <location>
        <begin position="7"/>
        <end position="29"/>
    </location>
</feature>
<dbReference type="GO" id="GO:0022857">
    <property type="term" value="F:transmembrane transporter activity"/>
    <property type="evidence" value="ECO:0007669"/>
    <property type="project" value="InterPro"/>
</dbReference>
<dbReference type="Gene3D" id="1.20.1250.20">
    <property type="entry name" value="MFS general substrate transporter like domains"/>
    <property type="match status" value="1"/>
</dbReference>
<evidence type="ECO:0000313" key="14">
    <source>
        <dbReference type="Proteomes" id="UP000619486"/>
    </source>
</evidence>
<keyword evidence="3" id="KW-0813">Transport</keyword>
<feature type="transmembrane region" description="Helical" evidence="11">
    <location>
        <begin position="67"/>
        <end position="87"/>
    </location>
</feature>
<organism evidence="13 14">
    <name type="scientific">Streptomyces purpureus</name>
    <dbReference type="NCBI Taxonomy" id="1951"/>
    <lineage>
        <taxon>Bacteria</taxon>
        <taxon>Bacillati</taxon>
        <taxon>Actinomycetota</taxon>
        <taxon>Actinomycetes</taxon>
        <taxon>Kitasatosporales</taxon>
        <taxon>Streptomycetaceae</taxon>
        <taxon>Streptomyces</taxon>
    </lineage>
</organism>
<feature type="domain" description="Carrier" evidence="12">
    <location>
        <begin position="363"/>
        <end position="440"/>
    </location>
</feature>
<comment type="caution">
    <text evidence="13">The sequence shown here is derived from an EMBL/GenBank/DDBJ whole genome shotgun (WGS) entry which is preliminary data.</text>
</comment>
<evidence type="ECO:0000256" key="4">
    <source>
        <dbReference type="ARBA" id="ARBA00022450"/>
    </source>
</evidence>
<feature type="transmembrane region" description="Helical" evidence="11">
    <location>
        <begin position="138"/>
        <end position="155"/>
    </location>
</feature>
<dbReference type="GO" id="GO:0003824">
    <property type="term" value="F:catalytic activity"/>
    <property type="evidence" value="ECO:0007669"/>
    <property type="project" value="InterPro"/>
</dbReference>
<dbReference type="PANTHER" id="PTHR23513">
    <property type="entry name" value="INTEGRAL MEMBRANE EFFLUX PROTEIN-RELATED"/>
    <property type="match status" value="1"/>
</dbReference>
<dbReference type="Gene3D" id="3.30.559.30">
    <property type="entry name" value="Nonribosomal peptide synthetase, condensation domain"/>
    <property type="match status" value="1"/>
</dbReference>
<protein>
    <recommendedName>
        <fullName evidence="12">Carrier domain-containing protein</fullName>
    </recommendedName>
</protein>
<evidence type="ECO:0000256" key="8">
    <source>
        <dbReference type="ARBA" id="ARBA00022989"/>
    </source>
</evidence>
<dbReference type="Pfam" id="PF00668">
    <property type="entry name" value="Condensation"/>
    <property type="match status" value="1"/>
</dbReference>
<dbReference type="Proteomes" id="UP000619486">
    <property type="component" value="Unassembled WGS sequence"/>
</dbReference>
<keyword evidence="5" id="KW-1003">Cell membrane</keyword>
<evidence type="ECO:0000259" key="12">
    <source>
        <dbReference type="PROSITE" id="PS50075"/>
    </source>
</evidence>
<feature type="compositionally biased region" description="Pro residues" evidence="10">
    <location>
        <begin position="450"/>
        <end position="464"/>
    </location>
</feature>
<dbReference type="InterPro" id="IPR036736">
    <property type="entry name" value="ACP-like_sf"/>
</dbReference>
<feature type="region of interest" description="Disordered" evidence="10">
    <location>
        <begin position="270"/>
        <end position="332"/>
    </location>
</feature>
<dbReference type="Pfam" id="PF00550">
    <property type="entry name" value="PP-binding"/>
    <property type="match status" value="1"/>
</dbReference>
<dbReference type="PANTHER" id="PTHR23513:SF9">
    <property type="entry name" value="ENTEROBACTIN EXPORTER ENTS"/>
    <property type="match status" value="1"/>
</dbReference>
<comment type="cofactor">
    <cofactor evidence="1">
        <name>pantetheine 4'-phosphate</name>
        <dbReference type="ChEBI" id="CHEBI:47942"/>
    </cofactor>
</comment>
<keyword evidence="4" id="KW-0596">Phosphopantetheine</keyword>
<keyword evidence="9 11" id="KW-0472">Membrane</keyword>
<dbReference type="RefSeq" id="WP_189199671.1">
    <property type="nucleotide sequence ID" value="NZ_JBHMBY010000051.1"/>
</dbReference>